<comment type="catalytic activity">
    <reaction evidence="5 6">
        <text>cytidine(34) in tRNA(Ile2) + L-lysine + ATP = lysidine(34) in tRNA(Ile2) + AMP + diphosphate + H(+)</text>
        <dbReference type="Rhea" id="RHEA:43744"/>
        <dbReference type="Rhea" id="RHEA-COMP:10625"/>
        <dbReference type="Rhea" id="RHEA-COMP:10670"/>
        <dbReference type="ChEBI" id="CHEBI:15378"/>
        <dbReference type="ChEBI" id="CHEBI:30616"/>
        <dbReference type="ChEBI" id="CHEBI:32551"/>
        <dbReference type="ChEBI" id="CHEBI:33019"/>
        <dbReference type="ChEBI" id="CHEBI:82748"/>
        <dbReference type="ChEBI" id="CHEBI:83665"/>
        <dbReference type="ChEBI" id="CHEBI:456215"/>
        <dbReference type="EC" id="6.3.4.19"/>
    </reaction>
</comment>
<comment type="caution">
    <text evidence="6">Lacks conserved residue(s) required for the propagation of feature annotation.</text>
</comment>
<keyword evidence="3" id="KW-0547">Nucleotide-binding</keyword>
<dbReference type="Pfam" id="PF01171">
    <property type="entry name" value="ATP_bind_3"/>
    <property type="match status" value="1"/>
</dbReference>
<sequence>MEGYYCVLVGGVDSVVLLNLLSKYKNNNIFLAYCNYNLRKESLGEKRFIKKLSYIYKYKLFIKNFFINKYNQKYMRYLRYKWFNKLYYRYNIKYIITAHNLNDNLETIFLNFIRGIGIKGIINIKILNNNIIRPLLYFNKKKIYKYAFLNKLKWKEDSSNFTFKYKRNIIRFYLNKFFNYFFFQKKNILITINFLNKYYKLLYFFIKKYIYNNIIIYNKYYYLILFKKLINNKYYKYILIYFLYKNNIKDFNLIKLQLFNNNIIKKIIILNKFFFILKDKIKIYFIKKKYLFINKINLIIKINKKKKKYIYINNYIIYFFLKKKSILYIRNMYISDYFINNNKKKYIIKYLENKININNINSIKILLLNNIIFSFLFRNKFYNIYNI</sequence>
<reference evidence="8" key="1">
    <citation type="submission" date="2024-06" db="EMBL/GenBank/DDBJ databases">
        <title>Diversity, functionality, and evolutionary history of bacterial symbionts in false click beetles (Coleoptera, Throscidae).</title>
        <authorList>
            <person name="Wierz J.C."/>
            <person name="Malm H."/>
            <person name="Kaltenpoth M."/>
            <person name="Engl T."/>
        </authorList>
    </citation>
    <scope>NUCLEOTIDE SEQUENCE</scope>
    <source>
        <strain evidence="8">Tcar</strain>
    </source>
</reference>
<accession>A0AAU7QT27</accession>
<keyword evidence="2 6" id="KW-0819">tRNA processing</keyword>
<dbReference type="AlphaFoldDB" id="A0AAU7QT27"/>
<evidence type="ECO:0000259" key="7">
    <source>
        <dbReference type="Pfam" id="PF01171"/>
    </source>
</evidence>
<feature type="domain" description="tRNA(Ile)-lysidine/2-thiocytidine synthase N-terminal" evidence="7">
    <location>
        <begin position="9"/>
        <end position="171"/>
    </location>
</feature>
<evidence type="ECO:0000256" key="2">
    <source>
        <dbReference type="ARBA" id="ARBA00022694"/>
    </source>
</evidence>
<dbReference type="HAMAP" id="MF_01161">
    <property type="entry name" value="tRNA_Ile_lys_synt"/>
    <property type="match status" value="1"/>
</dbReference>
<dbReference type="EC" id="6.3.4.19" evidence="6"/>
<protein>
    <recommendedName>
        <fullName evidence="6">tRNA(Ile)-lysidine synthase</fullName>
        <ecNumber evidence="6">6.3.4.19</ecNumber>
    </recommendedName>
    <alternativeName>
        <fullName evidence="6">tRNA(Ile)-2-lysyl-cytidine synthase</fullName>
    </alternativeName>
    <alternativeName>
        <fullName evidence="6">tRNA(Ile)-lysidine synthetase</fullName>
    </alternativeName>
</protein>
<dbReference type="GO" id="GO:0032267">
    <property type="term" value="F:tRNA(Ile)-lysidine synthase activity"/>
    <property type="evidence" value="ECO:0007669"/>
    <property type="project" value="UniProtKB-EC"/>
</dbReference>
<evidence type="ECO:0000256" key="3">
    <source>
        <dbReference type="ARBA" id="ARBA00022741"/>
    </source>
</evidence>
<evidence type="ECO:0000256" key="6">
    <source>
        <dbReference type="HAMAP-Rule" id="MF_01161"/>
    </source>
</evidence>
<proteinExistence type="inferred from homology"/>
<comment type="subcellular location">
    <subcellularLocation>
        <location evidence="6">Cytoplasm</location>
    </subcellularLocation>
</comment>
<evidence type="ECO:0000256" key="4">
    <source>
        <dbReference type="ARBA" id="ARBA00022840"/>
    </source>
</evidence>
<dbReference type="NCBIfam" id="TIGR02432">
    <property type="entry name" value="lysidine_TilS_N"/>
    <property type="match status" value="1"/>
</dbReference>
<dbReference type="PANTHER" id="PTHR43033">
    <property type="entry name" value="TRNA(ILE)-LYSIDINE SYNTHASE-RELATED"/>
    <property type="match status" value="1"/>
</dbReference>
<keyword evidence="6" id="KW-0963">Cytoplasm</keyword>
<dbReference type="InterPro" id="IPR011063">
    <property type="entry name" value="TilS/TtcA_N"/>
</dbReference>
<dbReference type="GO" id="GO:0005524">
    <property type="term" value="F:ATP binding"/>
    <property type="evidence" value="ECO:0007669"/>
    <property type="project" value="UniProtKB-KW"/>
</dbReference>
<dbReference type="GO" id="GO:0006400">
    <property type="term" value="P:tRNA modification"/>
    <property type="evidence" value="ECO:0007669"/>
    <property type="project" value="UniProtKB-UniRule"/>
</dbReference>
<dbReference type="GO" id="GO:0005737">
    <property type="term" value="C:cytoplasm"/>
    <property type="evidence" value="ECO:0007669"/>
    <property type="project" value="UniProtKB-SubCell"/>
</dbReference>
<comment type="similarity">
    <text evidence="6">Belongs to the tRNA(Ile)-lysidine synthase family.</text>
</comment>
<dbReference type="InterPro" id="IPR014729">
    <property type="entry name" value="Rossmann-like_a/b/a_fold"/>
</dbReference>
<dbReference type="EMBL" id="CP157896">
    <property type="protein sequence ID" value="XBT18770.1"/>
    <property type="molecule type" value="Genomic_DNA"/>
</dbReference>
<evidence type="ECO:0000256" key="1">
    <source>
        <dbReference type="ARBA" id="ARBA00022598"/>
    </source>
</evidence>
<dbReference type="InterPro" id="IPR012094">
    <property type="entry name" value="tRNA_Ile_lys_synt"/>
</dbReference>
<dbReference type="CDD" id="cd01992">
    <property type="entry name" value="TilS_N"/>
    <property type="match status" value="1"/>
</dbReference>
<evidence type="ECO:0000256" key="5">
    <source>
        <dbReference type="ARBA" id="ARBA00048539"/>
    </source>
</evidence>
<evidence type="ECO:0000313" key="8">
    <source>
        <dbReference type="EMBL" id="XBT18770.1"/>
    </source>
</evidence>
<dbReference type="SUPFAM" id="SSF52402">
    <property type="entry name" value="Adenine nucleotide alpha hydrolases-like"/>
    <property type="match status" value="1"/>
</dbReference>
<dbReference type="PANTHER" id="PTHR43033:SF1">
    <property type="entry name" value="TRNA(ILE)-LYSIDINE SYNTHASE-RELATED"/>
    <property type="match status" value="1"/>
</dbReference>
<organism evidence="8">
    <name type="scientific">Candidatus Shikimatogenerans sp. Tcar</name>
    <dbReference type="NCBI Taxonomy" id="3158565"/>
    <lineage>
        <taxon>Bacteria</taxon>
        <taxon>Pseudomonadati</taxon>
        <taxon>Bacteroidota</taxon>
        <taxon>Flavobacteriia</taxon>
        <taxon>Flavobacteriales</taxon>
        <taxon>Candidatus Shikimatogenerans</taxon>
    </lineage>
</organism>
<dbReference type="InterPro" id="IPR012795">
    <property type="entry name" value="tRNA_Ile_lys_synt_N"/>
</dbReference>
<keyword evidence="1 6" id="KW-0436">Ligase</keyword>
<comment type="function">
    <text evidence="6">Ligates lysine onto the cytidine present at position 34 of the AUA codon-specific tRNA(Ile) that contains the anticodon CAU, in an ATP-dependent manner. Cytidine is converted to lysidine, thus changing the amino acid specificity of the tRNA from methionine to isoleucine.</text>
</comment>
<gene>
    <name evidence="6 8" type="primary">tilS</name>
    <name evidence="8" type="ORF">ABNO60_00290</name>
</gene>
<name>A0AAU7QT27_9FLAO</name>
<keyword evidence="4" id="KW-0067">ATP-binding</keyword>
<dbReference type="Gene3D" id="3.40.50.620">
    <property type="entry name" value="HUPs"/>
    <property type="match status" value="1"/>
</dbReference>